<sequence>MAVTINEGCSKTFIKAVPSYVERKGERTKGTKNGKIRRSGTTGRAGLVRESPRAAGADANSLQISAAAILSWHPVSQIIRMGQDSDSRRRSILEDPEAARVHNSRSSSAS</sequence>
<dbReference type="Proteomes" id="UP000299102">
    <property type="component" value="Unassembled WGS sequence"/>
</dbReference>
<proteinExistence type="predicted"/>
<evidence type="ECO:0000256" key="1">
    <source>
        <dbReference type="SAM" id="MobiDB-lite"/>
    </source>
</evidence>
<dbReference type="EMBL" id="BGZK01001962">
    <property type="protein sequence ID" value="GBP88852.1"/>
    <property type="molecule type" value="Genomic_DNA"/>
</dbReference>
<feature type="region of interest" description="Disordered" evidence="1">
    <location>
        <begin position="23"/>
        <end position="58"/>
    </location>
</feature>
<evidence type="ECO:0000313" key="3">
    <source>
        <dbReference type="Proteomes" id="UP000299102"/>
    </source>
</evidence>
<gene>
    <name evidence="2" type="ORF">EVAR_64681_1</name>
</gene>
<feature type="compositionally biased region" description="Basic and acidic residues" evidence="1">
    <location>
        <begin position="83"/>
        <end position="100"/>
    </location>
</feature>
<dbReference type="AlphaFoldDB" id="A0A4C1ZNF3"/>
<reference evidence="2 3" key="1">
    <citation type="journal article" date="2019" name="Commun. Biol.">
        <title>The bagworm genome reveals a unique fibroin gene that provides high tensile strength.</title>
        <authorList>
            <person name="Kono N."/>
            <person name="Nakamura H."/>
            <person name="Ohtoshi R."/>
            <person name="Tomita M."/>
            <person name="Numata K."/>
            <person name="Arakawa K."/>
        </authorList>
    </citation>
    <scope>NUCLEOTIDE SEQUENCE [LARGE SCALE GENOMIC DNA]</scope>
</reference>
<protein>
    <submittedName>
        <fullName evidence="2">Uncharacterized protein</fullName>
    </submittedName>
</protein>
<keyword evidence="3" id="KW-1185">Reference proteome</keyword>
<name>A0A4C1ZNF3_EUMVA</name>
<evidence type="ECO:0000313" key="2">
    <source>
        <dbReference type="EMBL" id="GBP88852.1"/>
    </source>
</evidence>
<accession>A0A4C1ZNF3</accession>
<comment type="caution">
    <text evidence="2">The sequence shown here is derived from an EMBL/GenBank/DDBJ whole genome shotgun (WGS) entry which is preliminary data.</text>
</comment>
<feature type="region of interest" description="Disordered" evidence="1">
    <location>
        <begin position="82"/>
        <end position="110"/>
    </location>
</feature>
<organism evidence="2 3">
    <name type="scientific">Eumeta variegata</name>
    <name type="common">Bagworm moth</name>
    <name type="synonym">Eumeta japonica</name>
    <dbReference type="NCBI Taxonomy" id="151549"/>
    <lineage>
        <taxon>Eukaryota</taxon>
        <taxon>Metazoa</taxon>
        <taxon>Ecdysozoa</taxon>
        <taxon>Arthropoda</taxon>
        <taxon>Hexapoda</taxon>
        <taxon>Insecta</taxon>
        <taxon>Pterygota</taxon>
        <taxon>Neoptera</taxon>
        <taxon>Endopterygota</taxon>
        <taxon>Lepidoptera</taxon>
        <taxon>Glossata</taxon>
        <taxon>Ditrysia</taxon>
        <taxon>Tineoidea</taxon>
        <taxon>Psychidae</taxon>
        <taxon>Oiketicinae</taxon>
        <taxon>Eumeta</taxon>
    </lineage>
</organism>